<keyword evidence="5" id="KW-0539">Nucleus</keyword>
<dbReference type="GO" id="GO:0003700">
    <property type="term" value="F:DNA-binding transcription factor activity"/>
    <property type="evidence" value="ECO:0007669"/>
    <property type="project" value="TreeGrafter"/>
</dbReference>
<dbReference type="PANTHER" id="PTHR10328">
    <property type="entry name" value="PROTEIN MAX MYC-ASSOCIATED FACTOR X"/>
    <property type="match status" value="1"/>
</dbReference>
<evidence type="ECO:0000313" key="9">
    <source>
        <dbReference type="Proteomes" id="UP000242381"/>
    </source>
</evidence>
<dbReference type="EMBL" id="KV921396">
    <property type="protein sequence ID" value="ORE16131.1"/>
    <property type="molecule type" value="Genomic_DNA"/>
</dbReference>
<protein>
    <recommendedName>
        <fullName evidence="7">BHLH domain-containing protein</fullName>
    </recommendedName>
</protein>
<accession>A0A1X0RW41</accession>
<evidence type="ECO:0000259" key="7">
    <source>
        <dbReference type="PROSITE" id="PS50888"/>
    </source>
</evidence>
<sequence>MNHFAKPGHPFMNLDTFPFTNANLADLPDEKAHLMRYPKGDTFEQDVYKEDSMMNNNPPAKKPLTKAERRAEHNAIERARCESLNTKFQCLAQALPNLMNYRRPSKSQIVEKALDWVKQSITREERYRYQILQLQRENKRLLAQFMSSQQQQPSPNTMPLNASPVPMAYGSFEPNNSWSNPTLLPQMPSFNEDMARHEFGSKTDDEDSSNEDDIDYHQSSPIRRASLFEGSHSKLQLQPTLMDNELYSVINTNSFNSAYLPEWQQKYSTMDNINQPSFSQMLA</sequence>
<dbReference type="SUPFAM" id="SSF47459">
    <property type="entry name" value="HLH, helix-loop-helix DNA-binding domain"/>
    <property type="match status" value="1"/>
</dbReference>
<dbReference type="InterPro" id="IPR011598">
    <property type="entry name" value="bHLH_dom"/>
</dbReference>
<keyword evidence="1" id="KW-0805">Transcription regulation</keyword>
<dbReference type="Pfam" id="PF00010">
    <property type="entry name" value="HLH"/>
    <property type="match status" value="1"/>
</dbReference>
<dbReference type="InterPro" id="IPR036638">
    <property type="entry name" value="HLH_DNA-bd_sf"/>
</dbReference>
<evidence type="ECO:0000256" key="1">
    <source>
        <dbReference type="ARBA" id="ARBA00023015"/>
    </source>
</evidence>
<keyword evidence="2" id="KW-0238">DNA-binding</keyword>
<name>A0A1X0RW41_RHIZD</name>
<dbReference type="PANTHER" id="PTHR10328:SF3">
    <property type="entry name" value="PROTEIN MAX"/>
    <property type="match status" value="1"/>
</dbReference>
<dbReference type="PROSITE" id="PS50888">
    <property type="entry name" value="BHLH"/>
    <property type="match status" value="1"/>
</dbReference>
<dbReference type="VEuPathDB" id="FungiDB:BCV72DRAFT_310283"/>
<reference evidence="8 9" key="1">
    <citation type="journal article" date="2016" name="Proc. Natl. Acad. Sci. U.S.A.">
        <title>Lipid metabolic changes in an early divergent fungus govern the establishment of a mutualistic symbiosis with endobacteria.</title>
        <authorList>
            <person name="Lastovetsky O.A."/>
            <person name="Gaspar M.L."/>
            <person name="Mondo S.J."/>
            <person name="LaButti K.M."/>
            <person name="Sandor L."/>
            <person name="Grigoriev I.V."/>
            <person name="Henry S.A."/>
            <person name="Pawlowska T.E."/>
        </authorList>
    </citation>
    <scope>NUCLEOTIDE SEQUENCE [LARGE SCALE GENOMIC DNA]</scope>
    <source>
        <strain evidence="8 9">ATCC 11559</strain>
    </source>
</reference>
<evidence type="ECO:0000256" key="6">
    <source>
        <dbReference type="SAM" id="Coils"/>
    </source>
</evidence>
<keyword evidence="4" id="KW-0804">Transcription</keyword>
<evidence type="ECO:0000256" key="5">
    <source>
        <dbReference type="ARBA" id="ARBA00023242"/>
    </source>
</evidence>
<keyword evidence="6" id="KW-0175">Coiled coil</keyword>
<feature type="coiled-coil region" evidence="6">
    <location>
        <begin position="124"/>
        <end position="151"/>
    </location>
</feature>
<dbReference type="GO" id="GO:0046983">
    <property type="term" value="F:protein dimerization activity"/>
    <property type="evidence" value="ECO:0007669"/>
    <property type="project" value="InterPro"/>
</dbReference>
<feature type="domain" description="BHLH" evidence="7">
    <location>
        <begin position="68"/>
        <end position="120"/>
    </location>
</feature>
<evidence type="ECO:0000313" key="8">
    <source>
        <dbReference type="EMBL" id="ORE16131.1"/>
    </source>
</evidence>
<dbReference type="AlphaFoldDB" id="A0A1X0RW41"/>
<dbReference type="GO" id="GO:0003677">
    <property type="term" value="F:DNA binding"/>
    <property type="evidence" value="ECO:0007669"/>
    <property type="project" value="UniProtKB-KW"/>
</dbReference>
<dbReference type="GO" id="GO:0090575">
    <property type="term" value="C:RNA polymerase II transcription regulator complex"/>
    <property type="evidence" value="ECO:0007669"/>
    <property type="project" value="TreeGrafter"/>
</dbReference>
<dbReference type="Proteomes" id="UP000242381">
    <property type="component" value="Unassembled WGS sequence"/>
</dbReference>
<dbReference type="GO" id="GO:0045944">
    <property type="term" value="P:positive regulation of transcription by RNA polymerase II"/>
    <property type="evidence" value="ECO:0007669"/>
    <property type="project" value="TreeGrafter"/>
</dbReference>
<proteinExistence type="predicted"/>
<dbReference type="SMART" id="SM00353">
    <property type="entry name" value="HLH"/>
    <property type="match status" value="1"/>
</dbReference>
<keyword evidence="3" id="KW-0010">Activator</keyword>
<evidence type="ECO:0000256" key="2">
    <source>
        <dbReference type="ARBA" id="ARBA00023125"/>
    </source>
</evidence>
<dbReference type="OMA" id="SASIHML"/>
<dbReference type="Gene3D" id="4.10.280.10">
    <property type="entry name" value="Helix-loop-helix DNA-binding domain"/>
    <property type="match status" value="1"/>
</dbReference>
<evidence type="ECO:0000256" key="4">
    <source>
        <dbReference type="ARBA" id="ARBA00023163"/>
    </source>
</evidence>
<gene>
    <name evidence="8" type="ORF">BCV71DRAFT_265926</name>
</gene>
<organism evidence="8 9">
    <name type="scientific">Rhizopus microsporus</name>
    <dbReference type="NCBI Taxonomy" id="58291"/>
    <lineage>
        <taxon>Eukaryota</taxon>
        <taxon>Fungi</taxon>
        <taxon>Fungi incertae sedis</taxon>
        <taxon>Mucoromycota</taxon>
        <taxon>Mucoromycotina</taxon>
        <taxon>Mucoromycetes</taxon>
        <taxon>Mucorales</taxon>
        <taxon>Mucorineae</taxon>
        <taxon>Rhizopodaceae</taxon>
        <taxon>Rhizopus</taxon>
    </lineage>
</organism>
<evidence type="ECO:0000256" key="3">
    <source>
        <dbReference type="ARBA" id="ARBA00023159"/>
    </source>
</evidence>